<proteinExistence type="predicted"/>
<dbReference type="AlphaFoldDB" id="F8B2I7"/>
<dbReference type="EMBL" id="CP002801">
    <property type="protein sequence ID" value="AEH08456.1"/>
    <property type="molecule type" value="Genomic_DNA"/>
</dbReference>
<dbReference type="PROSITE" id="PS51257">
    <property type="entry name" value="PROKAR_LIPOPROTEIN"/>
    <property type="match status" value="1"/>
</dbReference>
<keyword evidence="3" id="KW-1185">Reference proteome</keyword>
<feature type="region of interest" description="Disordered" evidence="1">
    <location>
        <begin position="232"/>
        <end position="253"/>
    </location>
</feature>
<name>F8B2I7_9ACTN</name>
<feature type="compositionally biased region" description="Low complexity" evidence="1">
    <location>
        <begin position="38"/>
        <end position="61"/>
    </location>
</feature>
<dbReference type="KEGG" id="fsy:FsymDg_0950"/>
<gene>
    <name evidence="2" type="ordered locus">FsymDg_0950</name>
</gene>
<protein>
    <recommendedName>
        <fullName evidence="4">FG-GAP repeat protein</fullName>
    </recommendedName>
</protein>
<dbReference type="SUPFAM" id="SSF69318">
    <property type="entry name" value="Integrin alpha N-terminal domain"/>
    <property type="match status" value="1"/>
</dbReference>
<evidence type="ECO:0000256" key="1">
    <source>
        <dbReference type="SAM" id="MobiDB-lite"/>
    </source>
</evidence>
<sequence length="253" mass="26155">MKAFTAVGSIMRVSVPSAVPVTLVVAAALLLVTGCNGSSSGSSRSSSGRSSHVSKSSDSNRTGTTGTQRSTPLATASASTSPARDGDVDGDGRTDSIALPAAGTLRVRYATGHTDEVPFQGNPDLTVQGVLGSVDADRDGHAEVFVRVDRGAGLQAATVFRYVGSRLRLVTLDGQQTSLPYGASLRNAAKWGCRRTQSPAAAIEIWTGTSTDGKSYQGRATFYNFSDSRLITRGQSTPTPPPQNLACGSVTLT</sequence>
<dbReference type="InterPro" id="IPR028994">
    <property type="entry name" value="Integrin_alpha_N"/>
</dbReference>
<evidence type="ECO:0000313" key="3">
    <source>
        <dbReference type="Proteomes" id="UP000001549"/>
    </source>
</evidence>
<organism evidence="2 3">
    <name type="scientific">Candidatus Protofrankia datiscae</name>
    <dbReference type="NCBI Taxonomy" id="2716812"/>
    <lineage>
        <taxon>Bacteria</taxon>
        <taxon>Bacillati</taxon>
        <taxon>Actinomycetota</taxon>
        <taxon>Actinomycetes</taxon>
        <taxon>Frankiales</taxon>
        <taxon>Frankiaceae</taxon>
        <taxon>Protofrankia</taxon>
    </lineage>
</organism>
<feature type="region of interest" description="Disordered" evidence="1">
    <location>
        <begin position="38"/>
        <end position="97"/>
    </location>
</feature>
<evidence type="ECO:0008006" key="4">
    <source>
        <dbReference type="Google" id="ProtNLM"/>
    </source>
</evidence>
<dbReference type="Proteomes" id="UP000001549">
    <property type="component" value="Chromosome"/>
</dbReference>
<reference evidence="2 3" key="1">
    <citation type="submission" date="2011-05" db="EMBL/GenBank/DDBJ databases">
        <title>Complete sequence of chromosome of Frankia symbiont of Datisca glomerata.</title>
        <authorList>
            <consortium name="US DOE Joint Genome Institute"/>
            <person name="Lucas S."/>
            <person name="Han J."/>
            <person name="Lapidus A."/>
            <person name="Cheng J.-F."/>
            <person name="Goodwin L."/>
            <person name="Pitluck S."/>
            <person name="Peters L."/>
            <person name="Mikhailova N."/>
            <person name="Chertkov O."/>
            <person name="Teshima H."/>
            <person name="Han C."/>
            <person name="Tapia R."/>
            <person name="Land M."/>
            <person name="Hauser L."/>
            <person name="Kyrpides N."/>
            <person name="Ivanova N."/>
            <person name="Pagani I."/>
            <person name="Berry A."/>
            <person name="Pawlowski K."/>
            <person name="Persson T."/>
            <person name="Vanden Heuvel B."/>
            <person name="Benson D."/>
            <person name="Woyke T."/>
        </authorList>
    </citation>
    <scope>NUCLEOTIDE SEQUENCE [LARGE SCALE GENOMIC DNA]</scope>
    <source>
        <strain evidence="3">4085684</strain>
    </source>
</reference>
<feature type="compositionally biased region" description="Low complexity" evidence="1">
    <location>
        <begin position="70"/>
        <end position="83"/>
    </location>
</feature>
<accession>F8B2I7</accession>
<feature type="compositionally biased region" description="Basic and acidic residues" evidence="1">
    <location>
        <begin position="84"/>
        <end position="94"/>
    </location>
</feature>
<evidence type="ECO:0000313" key="2">
    <source>
        <dbReference type="EMBL" id="AEH08456.1"/>
    </source>
</evidence>
<dbReference type="HOGENOM" id="CLU_1097334_0_0_11"/>